<feature type="compositionally biased region" description="Basic and acidic residues" evidence="1">
    <location>
        <begin position="136"/>
        <end position="150"/>
    </location>
</feature>
<proteinExistence type="predicted"/>
<feature type="compositionally biased region" description="Basic and acidic residues" evidence="1">
    <location>
        <begin position="225"/>
        <end position="257"/>
    </location>
</feature>
<feature type="compositionally biased region" description="Basic and acidic residues" evidence="1">
    <location>
        <begin position="158"/>
        <end position="178"/>
    </location>
</feature>
<feature type="compositionally biased region" description="Basic and acidic residues" evidence="1">
    <location>
        <begin position="294"/>
        <end position="303"/>
    </location>
</feature>
<feature type="compositionally biased region" description="Basic and acidic residues" evidence="1">
    <location>
        <begin position="18"/>
        <end position="39"/>
    </location>
</feature>
<dbReference type="STRING" id="3750.A0A498JRD0"/>
<feature type="compositionally biased region" description="Basic and acidic residues" evidence="1">
    <location>
        <begin position="74"/>
        <end position="87"/>
    </location>
</feature>
<comment type="caution">
    <text evidence="2">The sequence shown here is derived from an EMBL/GenBank/DDBJ whole genome shotgun (WGS) entry which is preliminary data.</text>
</comment>
<protein>
    <recommendedName>
        <fullName evidence="4">Btz domain-containing protein</fullName>
    </recommendedName>
</protein>
<sequence length="328" mass="37170">MSRRDSRDSDSRRHRSRFDREPSPKRSRRGEKDEKDRIASKGNLESGKQSDQDQKHRQRLQDTLPLESTLAPDSKGENGDSRKESNKKPSGPHEGTKHSTNPSEIPRSRSYFQHNERGNAGQVVRSSGRGSTAEHGSWRDPKDRHDDRTVSKTTTNDSRSRNEKAKAGENRNWRHDGFFEMEADPPSARKRPAFREKKIPVESDNADKTAAETAKSSHPDPSMEGSRKKEDRGHNPRHTDRSDKQFAGERGSYRRDAPPGVFPSRERYTGGAGRNNRGRDGFSGRQGYNSSMGRAEKWTHDLYNEANRSPTPKNEEDQIAKVEALLAS</sequence>
<evidence type="ECO:0008006" key="4">
    <source>
        <dbReference type="Google" id="ProtNLM"/>
    </source>
</evidence>
<feature type="region of interest" description="Disordered" evidence="1">
    <location>
        <begin position="1"/>
        <end position="318"/>
    </location>
</feature>
<organism evidence="2 3">
    <name type="scientific">Malus domestica</name>
    <name type="common">Apple</name>
    <name type="synonym">Pyrus malus</name>
    <dbReference type="NCBI Taxonomy" id="3750"/>
    <lineage>
        <taxon>Eukaryota</taxon>
        <taxon>Viridiplantae</taxon>
        <taxon>Streptophyta</taxon>
        <taxon>Embryophyta</taxon>
        <taxon>Tracheophyta</taxon>
        <taxon>Spermatophyta</taxon>
        <taxon>Magnoliopsida</taxon>
        <taxon>eudicotyledons</taxon>
        <taxon>Gunneridae</taxon>
        <taxon>Pentapetalae</taxon>
        <taxon>rosids</taxon>
        <taxon>fabids</taxon>
        <taxon>Rosales</taxon>
        <taxon>Rosaceae</taxon>
        <taxon>Amygdaloideae</taxon>
        <taxon>Maleae</taxon>
        <taxon>Malus</taxon>
    </lineage>
</organism>
<dbReference type="PANTHER" id="PTHR36364">
    <property type="entry name" value="OS03G0203000 PROTEIN"/>
    <property type="match status" value="1"/>
</dbReference>
<dbReference type="Proteomes" id="UP000290289">
    <property type="component" value="Chromosome 5"/>
</dbReference>
<dbReference type="EMBL" id="RDQH01000331">
    <property type="protein sequence ID" value="RXH97477.1"/>
    <property type="molecule type" value="Genomic_DNA"/>
</dbReference>
<feature type="compositionally biased region" description="Basic and acidic residues" evidence="1">
    <location>
        <begin position="1"/>
        <end position="11"/>
    </location>
</feature>
<name>A0A498JRD0_MALDO</name>
<evidence type="ECO:0000313" key="3">
    <source>
        <dbReference type="Proteomes" id="UP000290289"/>
    </source>
</evidence>
<dbReference type="AlphaFoldDB" id="A0A498JRD0"/>
<feature type="compositionally biased region" description="Basic and acidic residues" evidence="1">
    <location>
        <begin position="193"/>
        <end position="218"/>
    </location>
</feature>
<evidence type="ECO:0000256" key="1">
    <source>
        <dbReference type="SAM" id="MobiDB-lite"/>
    </source>
</evidence>
<reference evidence="2 3" key="1">
    <citation type="submission" date="2018-10" db="EMBL/GenBank/DDBJ databases">
        <title>A high-quality apple genome assembly.</title>
        <authorList>
            <person name="Hu J."/>
        </authorList>
    </citation>
    <scope>NUCLEOTIDE SEQUENCE [LARGE SCALE GENOMIC DNA]</scope>
    <source>
        <strain evidence="3">cv. HFTH1</strain>
        <tissue evidence="2">Young leaf</tissue>
    </source>
</reference>
<accession>A0A498JRD0</accession>
<gene>
    <name evidence="2" type="ORF">DVH24_007823</name>
</gene>
<dbReference type="PANTHER" id="PTHR36364:SF1">
    <property type="entry name" value="OS03G0203000 PROTEIN"/>
    <property type="match status" value="1"/>
</dbReference>
<evidence type="ECO:0000313" key="2">
    <source>
        <dbReference type="EMBL" id="RXH97477.1"/>
    </source>
</evidence>
<keyword evidence="3" id="KW-1185">Reference proteome</keyword>